<dbReference type="PIRSF" id="PIRSF001174">
    <property type="entry name" value="Lon_proteas"/>
    <property type="match status" value="1"/>
</dbReference>
<feature type="domain" description="Lon N-terminal" evidence="17">
    <location>
        <begin position="15"/>
        <end position="209"/>
    </location>
</feature>
<dbReference type="Pfam" id="PF00004">
    <property type="entry name" value="AAA"/>
    <property type="match status" value="1"/>
</dbReference>
<gene>
    <name evidence="10" type="primary">lon</name>
    <name evidence="18" type="ordered locus">Mhun_1532</name>
</gene>
<comment type="similarity">
    <text evidence="10 11 14 15">Belongs to the peptidase S16 family.</text>
</comment>
<comment type="function">
    <text evidence="10">ATP-dependent serine protease that mediates the selective degradation of mutant and abnormal proteins as well as certain short-lived regulatory proteins. Required for cellular homeostasis and for survival from DNA damage and developmental changes induced by stress. Degrades polypeptides processively to yield small peptide fragments that are 5 to 10 amino acids long. Binds to DNA in a double-stranded, site-specific manner.</text>
</comment>
<dbReference type="PROSITE" id="PS51787">
    <property type="entry name" value="LON_N"/>
    <property type="match status" value="1"/>
</dbReference>
<dbReference type="InParanoid" id="Q2FP35"/>
<comment type="catalytic activity">
    <reaction evidence="10 11">
        <text>Hydrolysis of proteins in presence of ATP.</text>
        <dbReference type="EC" id="3.4.21.53"/>
    </reaction>
</comment>
<dbReference type="Gene3D" id="1.20.58.1480">
    <property type="match status" value="1"/>
</dbReference>
<evidence type="ECO:0000256" key="5">
    <source>
        <dbReference type="ARBA" id="ARBA00022741"/>
    </source>
</evidence>
<dbReference type="SUPFAM" id="SSF54211">
    <property type="entry name" value="Ribosomal protein S5 domain 2-like"/>
    <property type="match status" value="1"/>
</dbReference>
<dbReference type="InterPro" id="IPR027543">
    <property type="entry name" value="Lon_bac"/>
</dbReference>
<dbReference type="RefSeq" id="WP_011448529.1">
    <property type="nucleotide sequence ID" value="NC_007796.1"/>
</dbReference>
<accession>Q2FP35</accession>
<dbReference type="HAMAP" id="MF_01973">
    <property type="entry name" value="lon_bact"/>
    <property type="match status" value="1"/>
</dbReference>
<dbReference type="EnsemblBacteria" id="ABD41263">
    <property type="protein sequence ID" value="ABD41263"/>
    <property type="gene ID" value="Mhun_1532"/>
</dbReference>
<evidence type="ECO:0000256" key="6">
    <source>
        <dbReference type="ARBA" id="ARBA00022801"/>
    </source>
</evidence>
<keyword evidence="5 10" id="KW-0547">Nucleotide-binding</keyword>
<dbReference type="CDD" id="cd19500">
    <property type="entry name" value="RecA-like_Lon"/>
    <property type="match status" value="1"/>
</dbReference>
<dbReference type="Gene3D" id="3.40.50.300">
    <property type="entry name" value="P-loop containing nucleotide triphosphate hydrolases"/>
    <property type="match status" value="1"/>
</dbReference>
<name>Q2FP35_METHJ</name>
<dbReference type="GO" id="GO:0004252">
    <property type="term" value="F:serine-type endopeptidase activity"/>
    <property type="evidence" value="ECO:0007669"/>
    <property type="project" value="UniProtKB-UniRule"/>
</dbReference>
<dbReference type="InterPro" id="IPR008268">
    <property type="entry name" value="Peptidase_S16_AS"/>
</dbReference>
<dbReference type="Gene3D" id="1.20.5.5270">
    <property type="match status" value="1"/>
</dbReference>
<dbReference type="STRING" id="323259.Mhun_1532"/>
<dbReference type="InterPro" id="IPR003959">
    <property type="entry name" value="ATPase_AAA_core"/>
</dbReference>
<dbReference type="HOGENOM" id="CLU_004109_4_3_2"/>
<comment type="induction">
    <text evidence="10">By heat shock.</text>
</comment>
<comment type="subunit">
    <text evidence="10 11">Homohexamer. Organized in a ring with a central cavity.</text>
</comment>
<dbReference type="InterPro" id="IPR027065">
    <property type="entry name" value="Lon_Prtase"/>
</dbReference>
<dbReference type="EMBL" id="CP000254">
    <property type="protein sequence ID" value="ABD41263.1"/>
    <property type="molecule type" value="Genomic_DNA"/>
</dbReference>
<dbReference type="InterPro" id="IPR008269">
    <property type="entry name" value="Lon_proteolytic"/>
</dbReference>
<keyword evidence="8 10" id="KW-0067">ATP-binding</keyword>
<dbReference type="EC" id="3.4.21.53" evidence="10 11"/>
<dbReference type="GO" id="GO:0005524">
    <property type="term" value="F:ATP binding"/>
    <property type="evidence" value="ECO:0007669"/>
    <property type="project" value="UniProtKB-UniRule"/>
</dbReference>
<dbReference type="SMART" id="SM00464">
    <property type="entry name" value="LON"/>
    <property type="match status" value="1"/>
</dbReference>
<dbReference type="Proteomes" id="UP000001941">
    <property type="component" value="Chromosome"/>
</dbReference>
<evidence type="ECO:0000256" key="9">
    <source>
        <dbReference type="ARBA" id="ARBA00023016"/>
    </source>
</evidence>
<dbReference type="GO" id="GO:0006515">
    <property type="term" value="P:protein quality control for misfolded or incompletely synthesized proteins"/>
    <property type="evidence" value="ECO:0007669"/>
    <property type="project" value="UniProtKB-UniRule"/>
</dbReference>
<dbReference type="InterPro" id="IPR014721">
    <property type="entry name" value="Ribsml_uS5_D2-typ_fold_subgr"/>
</dbReference>
<dbReference type="eggNOG" id="arCOG02161">
    <property type="taxonomic scope" value="Archaea"/>
</dbReference>
<dbReference type="Gene3D" id="3.30.230.10">
    <property type="match status" value="1"/>
</dbReference>
<dbReference type="Pfam" id="PF22667">
    <property type="entry name" value="Lon_lid"/>
    <property type="match status" value="1"/>
</dbReference>
<dbReference type="PRINTS" id="PR00830">
    <property type="entry name" value="ENDOLAPTASE"/>
</dbReference>
<dbReference type="GO" id="GO:0012505">
    <property type="term" value="C:endomembrane system"/>
    <property type="evidence" value="ECO:0007669"/>
    <property type="project" value="UniProtKB-SubCell"/>
</dbReference>
<keyword evidence="19" id="KW-1185">Reference proteome</keyword>
<evidence type="ECO:0000256" key="13">
    <source>
        <dbReference type="PIRSR" id="PIRSR001174-2"/>
    </source>
</evidence>
<dbReference type="NCBIfam" id="TIGR00763">
    <property type="entry name" value="lon"/>
    <property type="match status" value="1"/>
</dbReference>
<dbReference type="Gene3D" id="2.30.130.40">
    <property type="entry name" value="LON domain-like"/>
    <property type="match status" value="1"/>
</dbReference>
<protein>
    <recommendedName>
        <fullName evidence="10 11">Lon protease</fullName>
        <ecNumber evidence="10 11">3.4.21.53</ecNumber>
    </recommendedName>
    <alternativeName>
        <fullName evidence="10">ATP-dependent protease La</fullName>
    </alternativeName>
</protein>
<evidence type="ECO:0000256" key="12">
    <source>
        <dbReference type="PIRSR" id="PIRSR001174-1"/>
    </source>
</evidence>
<evidence type="ECO:0000313" key="18">
    <source>
        <dbReference type="EMBL" id="ABD41263.1"/>
    </source>
</evidence>
<evidence type="ECO:0000256" key="8">
    <source>
        <dbReference type="ARBA" id="ARBA00022840"/>
    </source>
</evidence>
<proteinExistence type="evidence at transcript level"/>
<dbReference type="GO" id="GO:0034605">
    <property type="term" value="P:cellular response to heat"/>
    <property type="evidence" value="ECO:0007669"/>
    <property type="project" value="UniProtKB-UniRule"/>
</dbReference>
<feature type="binding site" evidence="10 13">
    <location>
        <begin position="361"/>
        <end position="368"/>
    </location>
    <ligand>
        <name>ATP</name>
        <dbReference type="ChEBI" id="CHEBI:30616"/>
    </ligand>
</feature>
<evidence type="ECO:0000256" key="15">
    <source>
        <dbReference type="RuleBase" id="RU000591"/>
    </source>
</evidence>
<dbReference type="SUPFAM" id="SSF52540">
    <property type="entry name" value="P-loop containing nucleoside triphosphate hydrolases"/>
    <property type="match status" value="1"/>
</dbReference>
<dbReference type="GeneID" id="3923196"/>
<dbReference type="GO" id="GO:0043565">
    <property type="term" value="F:sequence-specific DNA binding"/>
    <property type="evidence" value="ECO:0007669"/>
    <property type="project" value="UniProtKB-UniRule"/>
</dbReference>
<dbReference type="PROSITE" id="PS51786">
    <property type="entry name" value="LON_PROTEOLYTIC"/>
    <property type="match status" value="1"/>
</dbReference>
<feature type="active site" evidence="10 12">
    <location>
        <position position="684"/>
    </location>
</feature>
<organism evidence="18 19">
    <name type="scientific">Methanospirillum hungatei JF-1 (strain ATCC 27890 / DSM 864 / NBRC 100397 / JF-1)</name>
    <dbReference type="NCBI Taxonomy" id="323259"/>
    <lineage>
        <taxon>Archaea</taxon>
        <taxon>Methanobacteriati</taxon>
        <taxon>Methanobacteriota</taxon>
        <taxon>Stenosarchaea group</taxon>
        <taxon>Methanomicrobia</taxon>
        <taxon>Methanomicrobiales</taxon>
        <taxon>Methanospirillaceae</taxon>
        <taxon>Methanospirillum</taxon>
    </lineage>
</organism>
<keyword evidence="9 10" id="KW-0346">Stress response</keyword>
<keyword evidence="7 10" id="KW-0720">Serine protease</keyword>
<dbReference type="GO" id="GO:0004176">
    <property type="term" value="F:ATP-dependent peptidase activity"/>
    <property type="evidence" value="ECO:0007669"/>
    <property type="project" value="UniProtKB-UniRule"/>
</dbReference>
<keyword evidence="6 10" id="KW-0378">Hydrolase</keyword>
<dbReference type="InterPro" id="IPR020568">
    <property type="entry name" value="Ribosomal_Su5_D2-typ_SF"/>
</dbReference>
<dbReference type="Gene3D" id="1.10.8.60">
    <property type="match status" value="1"/>
</dbReference>
<dbReference type="InterPro" id="IPR015947">
    <property type="entry name" value="PUA-like_sf"/>
</dbReference>
<evidence type="ECO:0000256" key="7">
    <source>
        <dbReference type="ARBA" id="ARBA00022825"/>
    </source>
</evidence>
<dbReference type="FunFam" id="3.40.50.300:FF:000382">
    <property type="entry name" value="Lon protease homolog 2, peroxisomal"/>
    <property type="match status" value="1"/>
</dbReference>
<dbReference type="InterPro" id="IPR046336">
    <property type="entry name" value="Lon_prtase_N_sf"/>
</dbReference>
<keyword evidence="3 10" id="KW-0963">Cytoplasm</keyword>
<dbReference type="GO" id="GO:0016887">
    <property type="term" value="F:ATP hydrolysis activity"/>
    <property type="evidence" value="ECO:0007669"/>
    <property type="project" value="UniProtKB-UniRule"/>
</dbReference>
<dbReference type="InterPro" id="IPR003593">
    <property type="entry name" value="AAA+_ATPase"/>
</dbReference>
<dbReference type="SMART" id="SM00382">
    <property type="entry name" value="AAA"/>
    <property type="match status" value="1"/>
</dbReference>
<dbReference type="AlphaFoldDB" id="Q2FP35"/>
<dbReference type="Pfam" id="PF02190">
    <property type="entry name" value="LON_substr_bdg"/>
    <property type="match status" value="1"/>
</dbReference>
<evidence type="ECO:0000256" key="11">
    <source>
        <dbReference type="PIRNR" id="PIRNR001174"/>
    </source>
</evidence>
<evidence type="ECO:0000256" key="4">
    <source>
        <dbReference type="ARBA" id="ARBA00022670"/>
    </source>
</evidence>
<sequence length="797" mass="87706">MTTQDSKISQNQHENYLLPLINTVIFPHTRTKILVDEETGTVLINELSRPDTVHLIGVSVHSETDPSNLTEENLYSIGNLLEVSFIHKTGEGYLLGVHALDRVRIDTVIPNGDRLYATCTVIPNIQDIDEQGQRELLDEIKKTIFDIGHVFQGSDHIIGPAGQMESIDQLMGFIMPFLPVPVEKKQKILEADSLRTRYLMFLGILIDCKENISLRIEMTKKVSEKSARSNREAMLREQIRAMQEELGDLNGSSPEDAGYRDRVMQSSMPDEVKKKALAEVKKLESSGNQGHESPVIRNYLDLLLDLPWVTTKPTGIDIRETRRILERNHYGLEKVKDRIIEHLAVMKLKHDKQGSILLLAGPPGTGKTSLGKSIADALGRKYVRISLGGVKDEAEIRGHRRTYVGALPGRIIQGIRRAGAKNPVFVLDEIDKLSSSYSGDPASALLEVLDPEQNSTFSDHYLEVPYDLSDVFFIATANTLATIPGPLLDRMELIEIPGYTKLEMFSIGKEHLIPKSLGEHGLSAEVLTVDDDALRLVIDKYTHEAGVRGLKKQIDRISRYVSEKIVSETWTPPVVISSDQIPKILGKEVHRHEVAKKALAPGVATGLAWTPVGGDILFIEGTFMPGTGKLTLTGQLGDVMKESANISMSLIRSRFAHSPLHIDFMASDVHIHVPSGATPKDGPSAGVTLFTALVSLFTGKTVDSRLAMTGEVTLSGSVLPVGGIREKVLAAHRAGITRIILPKENERDLADIPADVRDELTFILVGTVDEVLHEALDISLPSPVFQMSGDQPVAPLV</sequence>
<comment type="subcellular location">
    <subcellularLocation>
        <location evidence="2 10 11">Cytoplasm</location>
    </subcellularLocation>
    <subcellularLocation>
        <location evidence="1">Endomembrane system</location>
        <topology evidence="1">Multi-pass membrane protein</topology>
    </subcellularLocation>
</comment>
<evidence type="ECO:0000256" key="2">
    <source>
        <dbReference type="ARBA" id="ARBA00004496"/>
    </source>
</evidence>
<evidence type="ECO:0000256" key="10">
    <source>
        <dbReference type="HAMAP-Rule" id="MF_01973"/>
    </source>
</evidence>
<dbReference type="InterPro" id="IPR003111">
    <property type="entry name" value="Lon_prtase_N"/>
</dbReference>
<evidence type="ECO:0000313" key="19">
    <source>
        <dbReference type="Proteomes" id="UP000001941"/>
    </source>
</evidence>
<feature type="domain" description="Lon proteolytic" evidence="16">
    <location>
        <begin position="598"/>
        <end position="778"/>
    </location>
</feature>
<dbReference type="InterPro" id="IPR054594">
    <property type="entry name" value="Lon_lid"/>
</dbReference>
<keyword evidence="4 10" id="KW-0645">Protease</keyword>
<dbReference type="InterPro" id="IPR004815">
    <property type="entry name" value="Lon_bac/euk-typ"/>
</dbReference>
<dbReference type="Pfam" id="PF05362">
    <property type="entry name" value="Lon_C"/>
    <property type="match status" value="1"/>
</dbReference>
<reference evidence="19" key="1">
    <citation type="journal article" date="2016" name="Stand. Genomic Sci.">
        <title>Complete genome sequence of Methanospirillum hungatei type strain JF1.</title>
        <authorList>
            <person name="Gunsalus R.P."/>
            <person name="Cook L.E."/>
            <person name="Crable B."/>
            <person name="Rohlin L."/>
            <person name="McDonald E."/>
            <person name="Mouttaki H."/>
            <person name="Sieber J.R."/>
            <person name="Poweleit N."/>
            <person name="Zhou H."/>
            <person name="Lapidus A.L."/>
            <person name="Daligault H.E."/>
            <person name="Land M."/>
            <person name="Gilna P."/>
            <person name="Ivanova N."/>
            <person name="Kyrpides N."/>
            <person name="Culley D.E."/>
            <person name="McInerney M.J."/>
        </authorList>
    </citation>
    <scope>NUCLEOTIDE SEQUENCE [LARGE SCALE GENOMIC DNA]</scope>
    <source>
        <strain evidence="19">ATCC 27890 / DSM 864 / NBRC 100397 / JF-1</strain>
    </source>
</reference>
<feature type="active site" evidence="10 12">
    <location>
        <position position="727"/>
    </location>
</feature>
<dbReference type="InterPro" id="IPR027417">
    <property type="entry name" value="P-loop_NTPase"/>
</dbReference>
<evidence type="ECO:0000256" key="14">
    <source>
        <dbReference type="PROSITE-ProRule" id="PRU01122"/>
    </source>
</evidence>
<dbReference type="GO" id="GO:0005737">
    <property type="term" value="C:cytoplasm"/>
    <property type="evidence" value="ECO:0007669"/>
    <property type="project" value="UniProtKB-SubCell"/>
</dbReference>
<evidence type="ECO:0000256" key="1">
    <source>
        <dbReference type="ARBA" id="ARBA00004127"/>
    </source>
</evidence>
<evidence type="ECO:0000259" key="16">
    <source>
        <dbReference type="PROSITE" id="PS51786"/>
    </source>
</evidence>
<dbReference type="KEGG" id="mhu:Mhun_1532"/>
<dbReference type="OrthoDB" id="45425at2157"/>
<dbReference type="PROSITE" id="PS01046">
    <property type="entry name" value="LON_SER"/>
    <property type="match status" value="1"/>
</dbReference>
<dbReference type="PANTHER" id="PTHR10046">
    <property type="entry name" value="ATP DEPENDENT LON PROTEASE FAMILY MEMBER"/>
    <property type="match status" value="1"/>
</dbReference>
<evidence type="ECO:0000256" key="3">
    <source>
        <dbReference type="ARBA" id="ARBA00022490"/>
    </source>
</evidence>
<dbReference type="SUPFAM" id="SSF88697">
    <property type="entry name" value="PUA domain-like"/>
    <property type="match status" value="1"/>
</dbReference>
<evidence type="ECO:0000259" key="17">
    <source>
        <dbReference type="PROSITE" id="PS51787"/>
    </source>
</evidence>